<comment type="caution">
    <text evidence="1">The sequence shown here is derived from an EMBL/GenBank/DDBJ whole genome shotgun (WGS) entry which is preliminary data.</text>
</comment>
<evidence type="ECO:0000313" key="1">
    <source>
        <dbReference type="EMBL" id="KAI0091385.1"/>
    </source>
</evidence>
<name>A0ACB8UAV8_9APHY</name>
<organism evidence="1 2">
    <name type="scientific">Irpex rosettiformis</name>
    <dbReference type="NCBI Taxonomy" id="378272"/>
    <lineage>
        <taxon>Eukaryota</taxon>
        <taxon>Fungi</taxon>
        <taxon>Dikarya</taxon>
        <taxon>Basidiomycota</taxon>
        <taxon>Agaricomycotina</taxon>
        <taxon>Agaricomycetes</taxon>
        <taxon>Polyporales</taxon>
        <taxon>Irpicaceae</taxon>
        <taxon>Irpex</taxon>
    </lineage>
</organism>
<proteinExistence type="predicted"/>
<accession>A0ACB8UAV8</accession>
<keyword evidence="2" id="KW-1185">Reference proteome</keyword>
<dbReference type="Proteomes" id="UP001055072">
    <property type="component" value="Unassembled WGS sequence"/>
</dbReference>
<sequence>MLQLTEAALISTSVEAILYGFCALMYILTFWILLRNENKRCPKYALMAVTAFLLVLTTAEMIVNIVRICQGFLDIAPSQSLAYFESVSETTFVIKSSLFNTQTLVLDAVVIYRAWVVWQNDWKVVLFPIIGWLGLLACSIANNVVLATASENPGDVFVQQTGRWITAVYSMTLVTNLSATSLLAYRIWKINKSTTPWRTTDKLSPVLRVVIESGALYSLTIIAAIITFALKTPGVYVLLDMISPIISIVYNMIIIRIGLTSNRILAGSSSAVGNSNSTHDSFPPSPTRSHQQRASGAHLPFHLGWLHSSEGGGGGREGGGRGKGMVRTHEMKALAVEITKYEETDRDTLREYAEAEERERTKGSLGEGLRVVV</sequence>
<protein>
    <submittedName>
        <fullName evidence="1">Uncharacterized protein</fullName>
    </submittedName>
</protein>
<gene>
    <name evidence="1" type="ORF">BDY19DRAFT_622471</name>
</gene>
<reference evidence="1" key="1">
    <citation type="journal article" date="2021" name="Environ. Microbiol.">
        <title>Gene family expansions and transcriptome signatures uncover fungal adaptations to wood decay.</title>
        <authorList>
            <person name="Hage H."/>
            <person name="Miyauchi S."/>
            <person name="Viragh M."/>
            <person name="Drula E."/>
            <person name="Min B."/>
            <person name="Chaduli D."/>
            <person name="Navarro D."/>
            <person name="Favel A."/>
            <person name="Norest M."/>
            <person name="Lesage-Meessen L."/>
            <person name="Balint B."/>
            <person name="Merenyi Z."/>
            <person name="de Eugenio L."/>
            <person name="Morin E."/>
            <person name="Martinez A.T."/>
            <person name="Baldrian P."/>
            <person name="Stursova M."/>
            <person name="Martinez M.J."/>
            <person name="Novotny C."/>
            <person name="Magnuson J.K."/>
            <person name="Spatafora J.W."/>
            <person name="Maurice S."/>
            <person name="Pangilinan J."/>
            <person name="Andreopoulos W."/>
            <person name="LaButti K."/>
            <person name="Hundley H."/>
            <person name="Na H."/>
            <person name="Kuo A."/>
            <person name="Barry K."/>
            <person name="Lipzen A."/>
            <person name="Henrissat B."/>
            <person name="Riley R."/>
            <person name="Ahrendt S."/>
            <person name="Nagy L.G."/>
            <person name="Grigoriev I.V."/>
            <person name="Martin F."/>
            <person name="Rosso M.N."/>
        </authorList>
    </citation>
    <scope>NUCLEOTIDE SEQUENCE</scope>
    <source>
        <strain evidence="1">CBS 384.51</strain>
    </source>
</reference>
<evidence type="ECO:0000313" key="2">
    <source>
        <dbReference type="Proteomes" id="UP001055072"/>
    </source>
</evidence>
<dbReference type="EMBL" id="MU274905">
    <property type="protein sequence ID" value="KAI0091385.1"/>
    <property type="molecule type" value="Genomic_DNA"/>
</dbReference>